<comment type="caution">
    <text evidence="3">The sequence shown here is derived from an EMBL/GenBank/DDBJ whole genome shotgun (WGS) entry which is preliminary data.</text>
</comment>
<dbReference type="FunFam" id="3.40.50.10190:FF:000048">
    <property type="entry name" value="DNA repair protein Rtt107"/>
    <property type="match status" value="1"/>
</dbReference>
<feature type="compositionally biased region" description="Basic and acidic residues" evidence="1">
    <location>
        <begin position="577"/>
        <end position="588"/>
    </location>
</feature>
<dbReference type="CDD" id="cd18438">
    <property type="entry name" value="BRCT_BRC1_like_rpt4"/>
    <property type="match status" value="1"/>
</dbReference>
<dbReference type="SMART" id="SM00292">
    <property type="entry name" value="BRCT"/>
    <property type="match status" value="5"/>
</dbReference>
<dbReference type="CDD" id="cd18436">
    <property type="entry name" value="BRCT_BRC1_like_rpt2"/>
    <property type="match status" value="1"/>
</dbReference>
<dbReference type="PANTHER" id="PTHR47667:SF1">
    <property type="entry name" value="REGULATOR OF TY1 TRANSPOSITION PROTEIN 107"/>
    <property type="match status" value="1"/>
</dbReference>
<feature type="domain" description="BRCT" evidence="2">
    <location>
        <begin position="101"/>
        <end position="191"/>
    </location>
</feature>
<feature type="domain" description="BRCT" evidence="2">
    <location>
        <begin position="335"/>
        <end position="407"/>
    </location>
</feature>
<dbReference type="CDD" id="cd18439">
    <property type="entry name" value="BRCT_BRC1_like_rpt6"/>
    <property type="match status" value="1"/>
</dbReference>
<organism evidence="3 4">
    <name type="scientific">Pleurostoma richardsiae</name>
    <dbReference type="NCBI Taxonomy" id="41990"/>
    <lineage>
        <taxon>Eukaryota</taxon>
        <taxon>Fungi</taxon>
        <taxon>Dikarya</taxon>
        <taxon>Ascomycota</taxon>
        <taxon>Pezizomycotina</taxon>
        <taxon>Sordariomycetes</taxon>
        <taxon>Sordariomycetidae</taxon>
        <taxon>Calosphaeriales</taxon>
        <taxon>Pleurostomataceae</taxon>
        <taxon>Pleurostoma</taxon>
    </lineage>
</organism>
<dbReference type="InterPro" id="IPR053036">
    <property type="entry name" value="CellCycle_DNARepair_Reg"/>
</dbReference>
<evidence type="ECO:0000256" key="1">
    <source>
        <dbReference type="SAM" id="MobiDB-lite"/>
    </source>
</evidence>
<sequence length="846" mass="94811">MAEEPDIFSLCTIGFVQSKAMPLSVVDELVNTVKKYGAEVIERNPDGSLPVLQCSHIIAASIDFEEYTEAMAMMVPVVTSNWITMSLHKGRQAQVRPYSPDPRMIFSNVVLTCADIPLTDKEAIIGATLAMGGMESKDLSRMTTHICALSLDHPKCQQAIEKKLKCKIVLPHWFDDCFKLGKKIDEGPYLLPDPEILTKAPDDSLEVPLSQHIEGATSAYPDYVPPPVETREGLVVFKNKKVSLSYDLGIKERLRKILGDLIKSSGGEVVGNDVEACDWFVCQFRDGPQYVRASQLGKDVGNLAWLYHLITHNEWTSPLRRLLHYPVPKEGLPGFKDLKITLSNYGGEARIYLENLVVAAGATYTKTMKADNTHLITARQTSEKCEAARDWNIHMVNHLWIEESYAKCELQSITNPKYTHFPPRTNLGEIIGQTFFDEEKLHAMYYPGGEEELDAAAKRRRKIRDVAQGNAYTHGPAAGASIGRQRRQQVDVLKDGAPTPSRATPSKVTKPVATPARGGHIRTGKENETPSIYSSGSRSAKDKALNKLHNLAPDIALYEKEKKRSAKDGHGPWGGKRAADQIDKERSIARSSSPVHEPPEDEEEAKRPAKRQKPTLPPVEMRVVLTGYRRWVGDKNAEDADRRKLRNLGIQIVQENVPCDYLAAPQLIRTVKFLRTLAHGPEVISSKFIDDCLDTGKVPSVDKYKLKDKENESRWGVKLEQSIKRAKANKGRLLWHVPIYCTADIKNGPDSYKDIAAANQATFMVYRARSGQTIKPTNPEEDGPPEPVYLLTSNSKAERDLWPKFEAMAKRGNMEPRIVCSDWLLDVAMKQELFFDEKYLARNFFA</sequence>
<name>A0AA38VTZ6_9PEZI</name>
<evidence type="ECO:0000259" key="2">
    <source>
        <dbReference type="PROSITE" id="PS50172"/>
    </source>
</evidence>
<dbReference type="InterPro" id="IPR001357">
    <property type="entry name" value="BRCT_dom"/>
</dbReference>
<reference evidence="3" key="1">
    <citation type="submission" date="2022-07" db="EMBL/GenBank/DDBJ databases">
        <title>Fungi with potential for degradation of polypropylene.</title>
        <authorList>
            <person name="Gostincar C."/>
        </authorList>
    </citation>
    <scope>NUCLEOTIDE SEQUENCE</scope>
    <source>
        <strain evidence="3">EXF-13308</strain>
    </source>
</reference>
<feature type="compositionally biased region" description="Basic and acidic residues" evidence="1">
    <location>
        <begin position="561"/>
        <end position="570"/>
    </location>
</feature>
<dbReference type="InterPro" id="IPR036420">
    <property type="entry name" value="BRCT_dom_sf"/>
</dbReference>
<dbReference type="SUPFAM" id="SSF52113">
    <property type="entry name" value="BRCT domain"/>
    <property type="match status" value="6"/>
</dbReference>
<dbReference type="PROSITE" id="PS50172">
    <property type="entry name" value="BRCT"/>
    <property type="match status" value="3"/>
</dbReference>
<accession>A0AA38VTZ6</accession>
<dbReference type="CDD" id="cd17743">
    <property type="entry name" value="BRCT_BRC1_like_rpt5"/>
    <property type="match status" value="1"/>
</dbReference>
<dbReference type="Pfam" id="PF12738">
    <property type="entry name" value="PTCB-BRCT"/>
    <property type="match status" value="1"/>
</dbReference>
<protein>
    <submittedName>
        <fullName evidence="3">BRCT domain-containing protein</fullName>
    </submittedName>
</protein>
<dbReference type="FunFam" id="3.40.50.10190:FF:000066">
    <property type="entry name" value="BRCT domain protein (Eurofung)"/>
    <property type="match status" value="1"/>
</dbReference>
<gene>
    <name evidence="3" type="ORF">NKR23_g3272</name>
</gene>
<dbReference type="GO" id="GO:0035361">
    <property type="term" value="C:Cul8-RING ubiquitin ligase complex"/>
    <property type="evidence" value="ECO:0007669"/>
    <property type="project" value="TreeGrafter"/>
</dbReference>
<dbReference type="PANTHER" id="PTHR47667">
    <property type="entry name" value="REGULATOR OF TY1 TRANSPOSITION PROTEIN 107"/>
    <property type="match status" value="1"/>
</dbReference>
<feature type="region of interest" description="Disordered" evidence="1">
    <location>
        <begin position="495"/>
        <end position="541"/>
    </location>
</feature>
<dbReference type="GO" id="GO:0006302">
    <property type="term" value="P:double-strand break repair"/>
    <property type="evidence" value="ECO:0007669"/>
    <property type="project" value="TreeGrafter"/>
</dbReference>
<feature type="compositionally biased region" description="Polar residues" evidence="1">
    <location>
        <begin position="529"/>
        <end position="538"/>
    </location>
</feature>
<dbReference type="CDD" id="cd18437">
    <property type="entry name" value="BRCT_BRC1_like_rpt3"/>
    <property type="match status" value="1"/>
</dbReference>
<keyword evidence="4" id="KW-1185">Reference proteome</keyword>
<dbReference type="GO" id="GO:0005634">
    <property type="term" value="C:nucleus"/>
    <property type="evidence" value="ECO:0007669"/>
    <property type="project" value="TreeGrafter"/>
</dbReference>
<dbReference type="Proteomes" id="UP001174694">
    <property type="component" value="Unassembled WGS sequence"/>
</dbReference>
<evidence type="ECO:0000313" key="3">
    <source>
        <dbReference type="EMBL" id="KAJ9151337.1"/>
    </source>
</evidence>
<dbReference type="EMBL" id="JANBVO010000006">
    <property type="protein sequence ID" value="KAJ9151337.1"/>
    <property type="molecule type" value="Genomic_DNA"/>
</dbReference>
<evidence type="ECO:0000313" key="4">
    <source>
        <dbReference type="Proteomes" id="UP001174694"/>
    </source>
</evidence>
<dbReference type="AlphaFoldDB" id="A0AA38VTZ6"/>
<feature type="region of interest" description="Disordered" evidence="1">
    <location>
        <begin position="561"/>
        <end position="619"/>
    </location>
</feature>
<dbReference type="GO" id="GO:1990683">
    <property type="term" value="P:DNA double-strand break attachment to nuclear envelope"/>
    <property type="evidence" value="ECO:0007669"/>
    <property type="project" value="TreeGrafter"/>
</dbReference>
<feature type="domain" description="BRCT" evidence="2">
    <location>
        <begin position="3"/>
        <end position="100"/>
    </location>
</feature>
<proteinExistence type="predicted"/>
<dbReference type="Pfam" id="PF16770">
    <property type="entry name" value="RTT107_BRCT_5"/>
    <property type="match status" value="1"/>
</dbReference>
<dbReference type="Gene3D" id="3.40.50.10190">
    <property type="entry name" value="BRCT domain"/>
    <property type="match status" value="4"/>
</dbReference>